<proteinExistence type="predicted"/>
<protein>
    <recommendedName>
        <fullName evidence="4">DUF485 domain-containing protein</fullName>
    </recommendedName>
</protein>
<dbReference type="RefSeq" id="WP_345214571.1">
    <property type="nucleotide sequence ID" value="NZ_BAABGN010000001.1"/>
</dbReference>
<sequence length="90" mass="10510">MKRKANYIVLTIFFALYLASWLPYFGIVNAPTFIGPFPQPMAFGIAINVLNTALVLVVYFAFFKPYGERMRRYHEQEHARTEAEQKEAQF</sequence>
<keyword evidence="1" id="KW-0812">Transmembrane</keyword>
<evidence type="ECO:0008006" key="4">
    <source>
        <dbReference type="Google" id="ProtNLM"/>
    </source>
</evidence>
<gene>
    <name evidence="2" type="ORF">GCM10023169_01440</name>
</gene>
<name>A0ABP8KSJ3_9MICO</name>
<reference evidence="3" key="1">
    <citation type="journal article" date="2019" name="Int. J. Syst. Evol. Microbiol.">
        <title>The Global Catalogue of Microorganisms (GCM) 10K type strain sequencing project: providing services to taxonomists for standard genome sequencing and annotation.</title>
        <authorList>
            <consortium name="The Broad Institute Genomics Platform"/>
            <consortium name="The Broad Institute Genome Sequencing Center for Infectious Disease"/>
            <person name="Wu L."/>
            <person name="Ma J."/>
        </authorList>
    </citation>
    <scope>NUCLEOTIDE SEQUENCE [LARGE SCALE GENOMIC DNA]</scope>
    <source>
        <strain evidence="3">JCM 17810</strain>
    </source>
</reference>
<evidence type="ECO:0000313" key="2">
    <source>
        <dbReference type="EMBL" id="GAA4415269.1"/>
    </source>
</evidence>
<feature type="transmembrane region" description="Helical" evidence="1">
    <location>
        <begin position="40"/>
        <end position="62"/>
    </location>
</feature>
<comment type="caution">
    <text evidence="2">The sequence shown here is derived from an EMBL/GenBank/DDBJ whole genome shotgun (WGS) entry which is preliminary data.</text>
</comment>
<dbReference type="EMBL" id="BAABGN010000001">
    <property type="protein sequence ID" value="GAA4415269.1"/>
    <property type="molecule type" value="Genomic_DNA"/>
</dbReference>
<keyword evidence="3" id="KW-1185">Reference proteome</keyword>
<feature type="transmembrane region" description="Helical" evidence="1">
    <location>
        <begin position="7"/>
        <end position="28"/>
    </location>
</feature>
<keyword evidence="1" id="KW-1133">Transmembrane helix</keyword>
<dbReference type="Proteomes" id="UP001500622">
    <property type="component" value="Unassembled WGS sequence"/>
</dbReference>
<keyword evidence="1" id="KW-0472">Membrane</keyword>
<organism evidence="2 3">
    <name type="scientific">Georgenia halophila</name>
    <dbReference type="NCBI Taxonomy" id="620889"/>
    <lineage>
        <taxon>Bacteria</taxon>
        <taxon>Bacillati</taxon>
        <taxon>Actinomycetota</taxon>
        <taxon>Actinomycetes</taxon>
        <taxon>Micrococcales</taxon>
        <taxon>Bogoriellaceae</taxon>
        <taxon>Georgenia</taxon>
    </lineage>
</organism>
<accession>A0ABP8KSJ3</accession>
<evidence type="ECO:0000313" key="3">
    <source>
        <dbReference type="Proteomes" id="UP001500622"/>
    </source>
</evidence>
<evidence type="ECO:0000256" key="1">
    <source>
        <dbReference type="SAM" id="Phobius"/>
    </source>
</evidence>